<evidence type="ECO:0000313" key="5">
    <source>
        <dbReference type="Proteomes" id="UP001498476"/>
    </source>
</evidence>
<feature type="region of interest" description="Disordered" evidence="2">
    <location>
        <begin position="1087"/>
        <end position="1113"/>
    </location>
</feature>
<dbReference type="PANTHER" id="PTHR48187">
    <property type="entry name" value="LD21810P"/>
    <property type="match status" value="1"/>
</dbReference>
<feature type="compositionally biased region" description="Polar residues" evidence="2">
    <location>
        <begin position="1160"/>
        <end position="1171"/>
    </location>
</feature>
<feature type="domain" description="DUF676" evidence="3">
    <location>
        <begin position="26"/>
        <end position="168"/>
    </location>
</feature>
<organism evidence="4 5">
    <name type="scientific">Neonectria punicea</name>
    <dbReference type="NCBI Taxonomy" id="979145"/>
    <lineage>
        <taxon>Eukaryota</taxon>
        <taxon>Fungi</taxon>
        <taxon>Dikarya</taxon>
        <taxon>Ascomycota</taxon>
        <taxon>Pezizomycotina</taxon>
        <taxon>Sordariomycetes</taxon>
        <taxon>Hypocreomycetidae</taxon>
        <taxon>Hypocreales</taxon>
        <taxon>Nectriaceae</taxon>
        <taxon>Neonectria</taxon>
    </lineage>
</organism>
<name>A0ABR1HPP4_9HYPO</name>
<evidence type="ECO:0000256" key="1">
    <source>
        <dbReference type="ARBA" id="ARBA00007920"/>
    </source>
</evidence>
<dbReference type="InterPro" id="IPR007751">
    <property type="entry name" value="DUF676_lipase-like"/>
</dbReference>
<dbReference type="PANTHER" id="PTHR48187:SF2">
    <property type="entry name" value="LD21810P"/>
    <property type="match status" value="1"/>
</dbReference>
<keyword evidence="5" id="KW-1185">Reference proteome</keyword>
<accession>A0ABR1HPP4</accession>
<gene>
    <name evidence="4" type="ORF">QQX98_001491</name>
</gene>
<feature type="compositionally biased region" description="Basic residues" evidence="2">
    <location>
        <begin position="1139"/>
        <end position="1150"/>
    </location>
</feature>
<dbReference type="Gene3D" id="3.40.50.1820">
    <property type="entry name" value="alpha/beta hydrolase"/>
    <property type="match status" value="1"/>
</dbReference>
<evidence type="ECO:0000256" key="2">
    <source>
        <dbReference type="SAM" id="MobiDB-lite"/>
    </source>
</evidence>
<evidence type="ECO:0000313" key="4">
    <source>
        <dbReference type="EMBL" id="KAK7422703.1"/>
    </source>
</evidence>
<reference evidence="4 5" key="1">
    <citation type="journal article" date="2025" name="Microbiol. Resour. Announc.">
        <title>Draft genome sequences for Neonectria magnoliae and Neonectria punicea, canker pathogens of Liriodendron tulipifera and Acer saccharum in West Virginia.</title>
        <authorList>
            <person name="Petronek H.M."/>
            <person name="Kasson M.T."/>
            <person name="Metheny A.M."/>
            <person name="Stauder C.M."/>
            <person name="Lovett B."/>
            <person name="Lynch S.C."/>
            <person name="Garnas J.R."/>
            <person name="Kasson L.R."/>
            <person name="Stajich J.E."/>
        </authorList>
    </citation>
    <scope>NUCLEOTIDE SEQUENCE [LARGE SCALE GENOMIC DNA]</scope>
    <source>
        <strain evidence="4 5">NRRL 64653</strain>
    </source>
</reference>
<dbReference type="InterPro" id="IPR029058">
    <property type="entry name" value="AB_hydrolase_fold"/>
</dbReference>
<dbReference type="EMBL" id="JAZAVJ010000014">
    <property type="protein sequence ID" value="KAK7422703.1"/>
    <property type="molecule type" value="Genomic_DNA"/>
</dbReference>
<feature type="region of interest" description="Disordered" evidence="2">
    <location>
        <begin position="1130"/>
        <end position="1244"/>
    </location>
</feature>
<dbReference type="SUPFAM" id="SSF52540">
    <property type="entry name" value="P-loop containing nucleoside triphosphate hydrolases"/>
    <property type="match status" value="1"/>
</dbReference>
<proteinExistence type="inferred from homology"/>
<evidence type="ECO:0000259" key="3">
    <source>
        <dbReference type="Pfam" id="PF05057"/>
    </source>
</evidence>
<dbReference type="Gene3D" id="3.40.50.300">
    <property type="entry name" value="P-loop containing nucleotide triphosphate hydrolases"/>
    <property type="match status" value="1"/>
</dbReference>
<dbReference type="Proteomes" id="UP001498476">
    <property type="component" value="Unassembled WGS sequence"/>
</dbReference>
<comment type="similarity">
    <text evidence="1">Belongs to the putative lipase ROG1 family.</text>
</comment>
<dbReference type="SUPFAM" id="SSF53474">
    <property type="entry name" value="alpha/beta-Hydrolases"/>
    <property type="match status" value="1"/>
</dbReference>
<feature type="region of interest" description="Disordered" evidence="2">
    <location>
        <begin position="1292"/>
        <end position="1321"/>
    </location>
</feature>
<comment type="caution">
    <text evidence="4">The sequence shown here is derived from an EMBL/GenBank/DDBJ whole genome shotgun (WGS) entry which is preliminary data.</text>
</comment>
<protein>
    <recommendedName>
        <fullName evidence="3">DUF676 domain-containing protein</fullName>
    </recommendedName>
</protein>
<dbReference type="Pfam" id="PF05057">
    <property type="entry name" value="DUF676"/>
    <property type="match status" value="1"/>
</dbReference>
<dbReference type="InterPro" id="IPR027417">
    <property type="entry name" value="P-loop_NTPase"/>
</dbReference>
<feature type="compositionally biased region" description="Polar residues" evidence="2">
    <location>
        <begin position="1096"/>
        <end position="1111"/>
    </location>
</feature>
<feature type="compositionally biased region" description="Polar residues" evidence="2">
    <location>
        <begin position="1179"/>
        <end position="1197"/>
    </location>
</feature>
<sequence length="1321" mass="147794">MGSENRSIARYETTAVYTHPEAKVDIVLVHGLNGSPDKTWKAKNDVFWPLDLLPTSLKGVQANIMVYGYNADVYSKRNDQSASDNFIQQHAQTLITNLTLYRKSEGTLKNPIIWVCHSLGGILVKRALLYSNDLRAAHHEEYRSIYVSTFGLIFLGTPHTGSDGATWGIMLQAMSDAIIPRKFFESESVLLKTLKKDNETLANINSHFLDIYQRFHIHMAHENHKTDVKGTKVLIVDANSASPQLPGVTYYGIEATHTGMCKFDGPSAPGYRNISTDIRQWVIDAPAVVQVRWEVEEEERRARMRNEISERMSPYAGPVDSHIHGHADQAPLTFIKDQTASRPVRFEAPEPIPQAIDEPLFIHPERFRPNSYFRGRGQELNDLHRMLMDKTRRDQGTSAALIWAVPGGGKSHLAREYAFRHRHDYPGGVFWIRGKAQEDLEDGFLKMAKSAAVREGIRVTDDCDLRDPKRVIPLVRKWLNRSENWLLILDGVLCDTPGLSKYIPDAKHTSMILTSTDTSIAGNHEFDSPQKIELGPLDEQDAQIMLLEEIDKRKPWTQDDLSRAKEAVLLMECLPLAVHAAAQQLRATKEPLSKYIRSYKNRPPAGGLGAYKGVRQKLQERGETAALNLMYLLSFFSGRVPVEMLALGLKALDKRTPVRTHDSMGRRSLNKTFTVLIAFALIERDEIEDAPSTTATSPDSSSHAPASTELLDMLKIHSVVQTFFRETLKKEKNQYEFWLERAVAVFCKSFDEGDSRAKENPEMGLPDDYRRYAAHSRKILEHIGRVEKLTPELRAAKKALQRRLGDIQGQVSIMSSAVTTADEEQGPHVSVFERTNSLSVPSSSSITTTDSQNDETRAIGPRLERNHQLSLPLGMNPNHYHVPYPQDDSIPTPGVLPYEQYWETASSQREAHDQPETHRTVRRLAEKRYHDRAGAWRETKQKVNEPRVSISREVAVGQFSPAVSTLSQLIDSRAGASSPVFTDAGQHLAHLQNASQHGLGDIDLKSEPDTSRVGQGISTLAGHLGSVGNIKKVRARENSSLSMPSDLDRSRLRAQVSRHRQDVFDEDPFFDGSSFGAASIPSIHHNQEEWRPSSHDGPQSRRSPASRSDSYLETEVGQWAPPGLPIVVSSTSSLGPAVHPHRSAHSHRHARDSGYADEAVSNSLPSSQTTLQPPPWRPSTLNPDGYSSQPLSRNASSNHERKLPIQTRRAPSTARTEPSPRIGGFESPPTSYHAWQQRHAGPWSAERVEDGEEMVRSGSGGIQFNGRIVEFGQSPLGETVYPLEIAESESLWEEDEMPHTRSRPLGLGIVHRNQGQRRPSP</sequence>